<dbReference type="AlphaFoldDB" id="A0A4Y7TWA0"/>
<feature type="signal peptide" evidence="3">
    <location>
        <begin position="1"/>
        <end position="31"/>
    </location>
</feature>
<proteinExistence type="predicted"/>
<evidence type="ECO:0000256" key="3">
    <source>
        <dbReference type="SAM" id="SignalP"/>
    </source>
</evidence>
<accession>A0A4Y7TWA0</accession>
<evidence type="ECO:0000259" key="4">
    <source>
        <dbReference type="Pfam" id="PF20151"/>
    </source>
</evidence>
<keyword evidence="2" id="KW-0812">Transmembrane</keyword>
<keyword evidence="6" id="KW-1185">Reference proteome</keyword>
<dbReference type="EMBL" id="QPFP01000003">
    <property type="protein sequence ID" value="TEB37849.1"/>
    <property type="molecule type" value="Genomic_DNA"/>
</dbReference>
<protein>
    <recommendedName>
        <fullName evidence="4">DUF6533 domain-containing protein</fullName>
    </recommendedName>
</protein>
<feature type="transmembrane region" description="Helical" evidence="2">
    <location>
        <begin position="163"/>
        <end position="181"/>
    </location>
</feature>
<dbReference type="Pfam" id="PF20151">
    <property type="entry name" value="DUF6533"/>
    <property type="match status" value="1"/>
</dbReference>
<feature type="transmembrane region" description="Helical" evidence="2">
    <location>
        <begin position="79"/>
        <end position="97"/>
    </location>
</feature>
<feature type="region of interest" description="Disordered" evidence="1">
    <location>
        <begin position="287"/>
        <end position="309"/>
    </location>
</feature>
<feature type="transmembrane region" description="Helical" evidence="2">
    <location>
        <begin position="109"/>
        <end position="129"/>
    </location>
</feature>
<evidence type="ECO:0000313" key="5">
    <source>
        <dbReference type="EMBL" id="TEB37849.1"/>
    </source>
</evidence>
<keyword evidence="2" id="KW-1133">Transmembrane helix</keyword>
<dbReference type="InterPro" id="IPR045340">
    <property type="entry name" value="DUF6533"/>
</dbReference>
<dbReference type="OrthoDB" id="3341843at2759"/>
<evidence type="ECO:0000313" key="6">
    <source>
        <dbReference type="Proteomes" id="UP000298030"/>
    </source>
</evidence>
<sequence length="309" mass="34694">MLNQVLKLFTVSNLCLLVFDYLLTFEDEVSTVWTCPWSIGLPLFYLNRYLPLIDETLLLYFGTGAHRASKCSALFNTSLWLVVIGANAAHTIIYLQTCALWQSNRVVKIFLLLLLVATLVMSVVCAALQQVTYTFLEPWDHPGPPTKTAAGCRLIVGKGYTEYTYMMVGISQGFTIGLMLYKGVQHVRQSRSPWVIELYQNGVLYCLIILALSLMNAIVPNVPSWATTYANILGPFQHTMESILCSRVMFVILKRRKSPDRPETHSEDLEGSLGVFTSVMDSYHTEASSSAIELEARKPPPNPTSLRWP</sequence>
<feature type="domain" description="DUF6533" evidence="4">
    <location>
        <begin position="9"/>
        <end position="53"/>
    </location>
</feature>
<reference evidence="5 6" key="1">
    <citation type="journal article" date="2019" name="Nat. Ecol. Evol.">
        <title>Megaphylogeny resolves global patterns of mushroom evolution.</title>
        <authorList>
            <person name="Varga T."/>
            <person name="Krizsan K."/>
            <person name="Foldi C."/>
            <person name="Dima B."/>
            <person name="Sanchez-Garcia M."/>
            <person name="Sanchez-Ramirez S."/>
            <person name="Szollosi G.J."/>
            <person name="Szarkandi J.G."/>
            <person name="Papp V."/>
            <person name="Albert L."/>
            <person name="Andreopoulos W."/>
            <person name="Angelini C."/>
            <person name="Antonin V."/>
            <person name="Barry K.W."/>
            <person name="Bougher N.L."/>
            <person name="Buchanan P."/>
            <person name="Buyck B."/>
            <person name="Bense V."/>
            <person name="Catcheside P."/>
            <person name="Chovatia M."/>
            <person name="Cooper J."/>
            <person name="Damon W."/>
            <person name="Desjardin D."/>
            <person name="Finy P."/>
            <person name="Geml J."/>
            <person name="Haridas S."/>
            <person name="Hughes K."/>
            <person name="Justo A."/>
            <person name="Karasinski D."/>
            <person name="Kautmanova I."/>
            <person name="Kiss B."/>
            <person name="Kocsube S."/>
            <person name="Kotiranta H."/>
            <person name="LaButti K.M."/>
            <person name="Lechner B.E."/>
            <person name="Liimatainen K."/>
            <person name="Lipzen A."/>
            <person name="Lukacs Z."/>
            <person name="Mihaltcheva S."/>
            <person name="Morgado L.N."/>
            <person name="Niskanen T."/>
            <person name="Noordeloos M.E."/>
            <person name="Ohm R.A."/>
            <person name="Ortiz-Santana B."/>
            <person name="Ovrebo C."/>
            <person name="Racz N."/>
            <person name="Riley R."/>
            <person name="Savchenko A."/>
            <person name="Shiryaev A."/>
            <person name="Soop K."/>
            <person name="Spirin V."/>
            <person name="Szebenyi C."/>
            <person name="Tomsovsky M."/>
            <person name="Tulloss R.E."/>
            <person name="Uehling J."/>
            <person name="Grigoriev I.V."/>
            <person name="Vagvolgyi C."/>
            <person name="Papp T."/>
            <person name="Martin F.M."/>
            <person name="Miettinen O."/>
            <person name="Hibbett D.S."/>
            <person name="Nagy L.G."/>
        </authorList>
    </citation>
    <scope>NUCLEOTIDE SEQUENCE [LARGE SCALE GENOMIC DNA]</scope>
    <source>
        <strain evidence="5 6">FP101781</strain>
    </source>
</reference>
<organism evidence="5 6">
    <name type="scientific">Coprinellus micaceus</name>
    <name type="common">Glistening ink-cap mushroom</name>
    <name type="synonym">Coprinus micaceus</name>
    <dbReference type="NCBI Taxonomy" id="71717"/>
    <lineage>
        <taxon>Eukaryota</taxon>
        <taxon>Fungi</taxon>
        <taxon>Dikarya</taxon>
        <taxon>Basidiomycota</taxon>
        <taxon>Agaricomycotina</taxon>
        <taxon>Agaricomycetes</taxon>
        <taxon>Agaricomycetidae</taxon>
        <taxon>Agaricales</taxon>
        <taxon>Agaricineae</taxon>
        <taxon>Psathyrellaceae</taxon>
        <taxon>Coprinellus</taxon>
    </lineage>
</organism>
<dbReference type="Proteomes" id="UP000298030">
    <property type="component" value="Unassembled WGS sequence"/>
</dbReference>
<evidence type="ECO:0000256" key="2">
    <source>
        <dbReference type="SAM" id="Phobius"/>
    </source>
</evidence>
<evidence type="ECO:0000256" key="1">
    <source>
        <dbReference type="SAM" id="MobiDB-lite"/>
    </source>
</evidence>
<feature type="transmembrane region" description="Helical" evidence="2">
    <location>
        <begin position="202"/>
        <end position="220"/>
    </location>
</feature>
<comment type="caution">
    <text evidence="5">The sequence shown here is derived from an EMBL/GenBank/DDBJ whole genome shotgun (WGS) entry which is preliminary data.</text>
</comment>
<keyword evidence="3" id="KW-0732">Signal</keyword>
<feature type="chain" id="PRO_5021375299" description="DUF6533 domain-containing protein" evidence="3">
    <location>
        <begin position="32"/>
        <end position="309"/>
    </location>
</feature>
<gene>
    <name evidence="5" type="ORF">FA13DRAFT_708928</name>
</gene>
<name>A0A4Y7TWA0_COPMI</name>
<keyword evidence="2" id="KW-0472">Membrane</keyword>